<accession>A0A2G6KEP7</accession>
<sequence length="214" mass="23613">MLSRKNVLFAVVFACIAISVGGQPLFAQTNGFLQRLSGTENGLSDGARYENGIVYHPITSSEENLHLLAGFYYLNPREWKRIYQNNRHVIKNPNRLPVGKTLQIVVGENWKPLFSYDEWFRLANRNGQWQPKRSRSKAGRASKTSSPASPKTSPVQAQPEPVSSKPTAVEPQPTPVQQPSAPGGEAESKKEPPAHKEAASAPPIEEEEEVAPAF</sequence>
<evidence type="ECO:0008006" key="4">
    <source>
        <dbReference type="Google" id="ProtNLM"/>
    </source>
</evidence>
<feature type="compositionally biased region" description="Acidic residues" evidence="1">
    <location>
        <begin position="204"/>
        <end position="214"/>
    </location>
</feature>
<evidence type="ECO:0000256" key="1">
    <source>
        <dbReference type="SAM" id="MobiDB-lite"/>
    </source>
</evidence>
<reference evidence="2 3" key="1">
    <citation type="submission" date="2017-10" db="EMBL/GenBank/DDBJ databases">
        <title>Novel microbial diversity and functional potential in the marine mammal oral microbiome.</title>
        <authorList>
            <person name="Dudek N.K."/>
            <person name="Sun C.L."/>
            <person name="Burstein D."/>
            <person name="Kantor R.S."/>
            <person name="Aliaga Goltsman D.S."/>
            <person name="Bik E.M."/>
            <person name="Thomas B.C."/>
            <person name="Banfield J.F."/>
            <person name="Relman D.A."/>
        </authorList>
    </citation>
    <scope>NUCLEOTIDE SEQUENCE [LARGE SCALE GENOMIC DNA]</scope>
    <source>
        <strain evidence="2">DOLJORAL78_47_16</strain>
    </source>
</reference>
<evidence type="ECO:0000313" key="3">
    <source>
        <dbReference type="Proteomes" id="UP000230821"/>
    </source>
</evidence>
<name>A0A2G6KEP7_9BACT</name>
<dbReference type="EMBL" id="PDSK01000101">
    <property type="protein sequence ID" value="PIE33279.1"/>
    <property type="molecule type" value="Genomic_DNA"/>
</dbReference>
<dbReference type="Proteomes" id="UP000230821">
    <property type="component" value="Unassembled WGS sequence"/>
</dbReference>
<evidence type="ECO:0000313" key="2">
    <source>
        <dbReference type="EMBL" id="PIE33279.1"/>
    </source>
</evidence>
<feature type="compositionally biased region" description="Basic and acidic residues" evidence="1">
    <location>
        <begin position="186"/>
        <end position="198"/>
    </location>
</feature>
<feature type="region of interest" description="Disordered" evidence="1">
    <location>
        <begin position="127"/>
        <end position="214"/>
    </location>
</feature>
<protein>
    <recommendedName>
        <fullName evidence="4">LysM domain-containing protein</fullName>
    </recommendedName>
</protein>
<organism evidence="2 3">
    <name type="scientific">candidate division KSB3 bacterium</name>
    <dbReference type="NCBI Taxonomy" id="2044937"/>
    <lineage>
        <taxon>Bacteria</taxon>
        <taxon>candidate division KSB3</taxon>
    </lineage>
</organism>
<proteinExistence type="predicted"/>
<gene>
    <name evidence="2" type="ORF">CSA56_12485</name>
</gene>
<feature type="compositionally biased region" description="Low complexity" evidence="1">
    <location>
        <begin position="141"/>
        <end position="154"/>
    </location>
</feature>
<comment type="caution">
    <text evidence="2">The sequence shown here is derived from an EMBL/GenBank/DDBJ whole genome shotgun (WGS) entry which is preliminary data.</text>
</comment>
<dbReference type="AlphaFoldDB" id="A0A2G6KEP7"/>